<gene>
    <name evidence="4" type="ORF">BKE30_11005</name>
</gene>
<dbReference type="Proteomes" id="UP000192132">
    <property type="component" value="Unassembled WGS sequence"/>
</dbReference>
<evidence type="ECO:0000313" key="5">
    <source>
        <dbReference type="Proteomes" id="UP000192132"/>
    </source>
</evidence>
<sequence>MVRKPQQTRAKITVDAIIEAGFICMVERGMEGTTTRHIAEIAGISVGSLYEYFKNKEAIYAAMGRHFTDEVLMMLKNIAPLLVQVELEQALEIMFYEFSNLLKRDNERYLKCVRYVGALEYEQYVDKMEQGLMELIMRYVMNNPKYLRVPNIPAMAYICINSGIFPIIRHLIMPNPNISFDDMIKGVTRMIVSYVNAELAESAKNSEKQQ</sequence>
<keyword evidence="5" id="KW-1185">Reference proteome</keyword>
<dbReference type="SUPFAM" id="SSF46689">
    <property type="entry name" value="Homeodomain-like"/>
    <property type="match status" value="1"/>
</dbReference>
<dbReference type="PROSITE" id="PS50977">
    <property type="entry name" value="HTH_TETR_2"/>
    <property type="match status" value="1"/>
</dbReference>
<accession>A0A1S8CUD5</accession>
<dbReference type="PANTHER" id="PTHR43479:SF11">
    <property type="entry name" value="ACREF_ENVCD OPERON REPRESSOR-RELATED"/>
    <property type="match status" value="1"/>
</dbReference>
<dbReference type="RefSeq" id="WP_076878658.1">
    <property type="nucleotide sequence ID" value="NZ_MLCN01000029.1"/>
</dbReference>
<dbReference type="InterPro" id="IPR001647">
    <property type="entry name" value="HTH_TetR"/>
</dbReference>
<reference evidence="4 5" key="1">
    <citation type="submission" date="2016-10" db="EMBL/GenBank/DDBJ databases">
        <title>Draft Genome sequence of Alkanindiges sp. strain H1.</title>
        <authorList>
            <person name="Subhash Y."/>
            <person name="Lee S."/>
        </authorList>
    </citation>
    <scope>NUCLEOTIDE SEQUENCE [LARGE SCALE GENOMIC DNA]</scope>
    <source>
        <strain evidence="4 5">H1</strain>
    </source>
</reference>
<dbReference type="PROSITE" id="PS01081">
    <property type="entry name" value="HTH_TETR_1"/>
    <property type="match status" value="1"/>
</dbReference>
<proteinExistence type="predicted"/>
<evidence type="ECO:0000313" key="4">
    <source>
        <dbReference type="EMBL" id="ONG38695.1"/>
    </source>
</evidence>
<dbReference type="AlphaFoldDB" id="A0A1S8CUD5"/>
<organism evidence="4 5">
    <name type="scientific">Alkanindiges hydrocarboniclasticus</name>
    <dbReference type="NCBI Taxonomy" id="1907941"/>
    <lineage>
        <taxon>Bacteria</taxon>
        <taxon>Pseudomonadati</taxon>
        <taxon>Pseudomonadota</taxon>
        <taxon>Gammaproteobacteria</taxon>
        <taxon>Moraxellales</taxon>
        <taxon>Moraxellaceae</taxon>
        <taxon>Alkanindiges</taxon>
    </lineage>
</organism>
<evidence type="ECO:0000256" key="1">
    <source>
        <dbReference type="ARBA" id="ARBA00023125"/>
    </source>
</evidence>
<name>A0A1S8CUD5_9GAMM</name>
<comment type="caution">
    <text evidence="4">The sequence shown here is derived from an EMBL/GenBank/DDBJ whole genome shotgun (WGS) entry which is preliminary data.</text>
</comment>
<evidence type="ECO:0000259" key="3">
    <source>
        <dbReference type="PROSITE" id="PS50977"/>
    </source>
</evidence>
<dbReference type="InterPro" id="IPR023772">
    <property type="entry name" value="DNA-bd_HTH_TetR-type_CS"/>
</dbReference>
<dbReference type="EMBL" id="MLCN01000029">
    <property type="protein sequence ID" value="ONG38695.1"/>
    <property type="molecule type" value="Genomic_DNA"/>
</dbReference>
<dbReference type="GO" id="GO:0003677">
    <property type="term" value="F:DNA binding"/>
    <property type="evidence" value="ECO:0007669"/>
    <property type="project" value="UniProtKB-UniRule"/>
</dbReference>
<protein>
    <submittedName>
        <fullName evidence="4">TetR family transcriptional regulator</fullName>
    </submittedName>
</protein>
<dbReference type="Gene3D" id="1.10.357.10">
    <property type="entry name" value="Tetracycline Repressor, domain 2"/>
    <property type="match status" value="1"/>
</dbReference>
<dbReference type="InterPro" id="IPR009057">
    <property type="entry name" value="Homeodomain-like_sf"/>
</dbReference>
<dbReference type="STRING" id="1907941.BKE30_11005"/>
<dbReference type="OrthoDB" id="9816320at2"/>
<feature type="DNA-binding region" description="H-T-H motif" evidence="2">
    <location>
        <begin position="34"/>
        <end position="53"/>
    </location>
</feature>
<dbReference type="Pfam" id="PF00440">
    <property type="entry name" value="TetR_N"/>
    <property type="match status" value="1"/>
</dbReference>
<feature type="domain" description="HTH tetR-type" evidence="3">
    <location>
        <begin position="11"/>
        <end position="71"/>
    </location>
</feature>
<dbReference type="PRINTS" id="PR00455">
    <property type="entry name" value="HTHTETR"/>
</dbReference>
<dbReference type="InterPro" id="IPR050624">
    <property type="entry name" value="HTH-type_Tx_Regulator"/>
</dbReference>
<evidence type="ECO:0000256" key="2">
    <source>
        <dbReference type="PROSITE-ProRule" id="PRU00335"/>
    </source>
</evidence>
<dbReference type="PANTHER" id="PTHR43479">
    <property type="entry name" value="ACREF/ENVCD OPERON REPRESSOR-RELATED"/>
    <property type="match status" value="1"/>
</dbReference>
<keyword evidence="1 2" id="KW-0238">DNA-binding</keyword>